<keyword evidence="2" id="KW-1185">Reference proteome</keyword>
<name>A0ABM8ELE9_9BACT</name>
<dbReference type="RefSeq" id="WP_281999494.1">
    <property type="nucleotide sequence ID" value="NZ_AP027151.1"/>
</dbReference>
<reference evidence="1 2" key="1">
    <citation type="submission" date="2022-12" db="EMBL/GenBank/DDBJ databases">
        <title>Polyphasic characterization of Geotalea uranireducens NIT-SL11 newly isolated from a complex of sewage sludge and microbially reduced graphene oxide.</title>
        <authorList>
            <person name="Xie L."/>
            <person name="Yoshida N."/>
            <person name="Meng L."/>
        </authorList>
    </citation>
    <scope>NUCLEOTIDE SEQUENCE [LARGE SCALE GENOMIC DNA]</scope>
    <source>
        <strain evidence="1 2">NIT-SL11</strain>
    </source>
</reference>
<dbReference type="Proteomes" id="UP001317705">
    <property type="component" value="Chromosome"/>
</dbReference>
<proteinExistence type="predicted"/>
<accession>A0ABM8ELE9</accession>
<evidence type="ECO:0000313" key="2">
    <source>
        <dbReference type="Proteomes" id="UP001317705"/>
    </source>
</evidence>
<protein>
    <recommendedName>
        <fullName evidence="3">YqaJ viral recombinase domain-containing protein</fullName>
    </recommendedName>
</protein>
<evidence type="ECO:0008006" key="3">
    <source>
        <dbReference type="Google" id="ProtNLM"/>
    </source>
</evidence>
<dbReference type="EMBL" id="AP027151">
    <property type="protein sequence ID" value="BDV43391.1"/>
    <property type="molecule type" value="Genomic_DNA"/>
</dbReference>
<evidence type="ECO:0000313" key="1">
    <source>
        <dbReference type="EMBL" id="BDV43391.1"/>
    </source>
</evidence>
<sequence length="260" mass="28885">MLTYNPTYSKNDGQVIWHGKSVDDQGEFNAFLSGPTRSRLFDEEQHTRYEADLRALATTEMASDTITRLLASEPAKEPWEVGEALTECILEQERGVKFPWNTERDKRTPKASLPGADIVGLMEDGEEALLVLGEVKTSSDANSPPQVMTGKSGMIHQLDNLATDISIHNCLLKWLHPRCKDTDLWPLYEKAAKRYLASGGRAIKLVGMLMRDTAPNELDLKNRAKHLAAKVSAPTEVELDAWYLPTPIDEWPAVVQGGAV</sequence>
<gene>
    <name evidence="1" type="ORF">GURASL_23140</name>
</gene>
<organism evidence="1 2">
    <name type="scientific">Geotalea uraniireducens</name>
    <dbReference type="NCBI Taxonomy" id="351604"/>
    <lineage>
        <taxon>Bacteria</taxon>
        <taxon>Pseudomonadati</taxon>
        <taxon>Thermodesulfobacteriota</taxon>
        <taxon>Desulfuromonadia</taxon>
        <taxon>Geobacterales</taxon>
        <taxon>Geobacteraceae</taxon>
        <taxon>Geotalea</taxon>
    </lineage>
</organism>